<evidence type="ECO:0000313" key="19">
    <source>
        <dbReference type="Proteomes" id="UP000035034"/>
    </source>
</evidence>
<dbReference type="PROSITE" id="PS50857">
    <property type="entry name" value="COX2_CUA"/>
    <property type="match status" value="1"/>
</dbReference>
<keyword evidence="19" id="KW-1185">Reference proteome</keyword>
<sequence length="382" mass="42002">MKLTHGGKTPVRGVAKRSRAVKRIGAVAALGLGALLMSGCDARDAMRFGWPEGITPQARDMGNLWTWSVIACLVVGILVWAAIFWTITFHRAKAGQETFPRQTAYNVPIELTLTAIPFLVIAVLFYYTVIVQNNVEAKQDNPSVVVDVTAFQWNWKFGYREVRGADGQPVKVSVDGKERTIASKTGGPFQLQQQVQTNAHGHEIPLPAGGRSDDVRNYLHFSNIETVGTSAEIPVLVLPTGKRIEFDIASGDVIHSFWVPEFLFKRDVMPFPKQNHSDPSFQISSIDTEGAFVGRCAEMCGTYHSMMNFEVRAVSPQEFERYVAYRLKNPGATNAQSLAAICQQPVSVTTVPFDTRRGTNGSTPKDIGDPTNTKLANCTPEV</sequence>
<dbReference type="PROSITE" id="PS00078">
    <property type="entry name" value="COX2"/>
    <property type="match status" value="1"/>
</dbReference>
<keyword evidence="10" id="KW-0186">Copper</keyword>
<evidence type="ECO:0000256" key="8">
    <source>
        <dbReference type="ARBA" id="ARBA00022982"/>
    </source>
</evidence>
<dbReference type="InterPro" id="IPR002429">
    <property type="entry name" value="CcO_II-like_C"/>
</dbReference>
<comment type="function">
    <text evidence="12">Subunits I and II form the functional core of the enzyme complex. Electrons originating in cytochrome c are transferred via heme a and Cu(A) to the binuclear center formed by heme a3 and Cu(B).</text>
</comment>
<dbReference type="SUPFAM" id="SSF81464">
    <property type="entry name" value="Cytochrome c oxidase subunit II-like, transmembrane region"/>
    <property type="match status" value="1"/>
</dbReference>
<evidence type="ECO:0000256" key="13">
    <source>
        <dbReference type="ARBA" id="ARBA00031399"/>
    </source>
</evidence>
<dbReference type="GO" id="GO:0042773">
    <property type="term" value="P:ATP synthesis coupled electron transport"/>
    <property type="evidence" value="ECO:0007669"/>
    <property type="project" value="TreeGrafter"/>
</dbReference>
<dbReference type="GO" id="GO:0005507">
    <property type="term" value="F:copper ion binding"/>
    <property type="evidence" value="ECO:0007669"/>
    <property type="project" value="InterPro"/>
</dbReference>
<comment type="similarity">
    <text evidence="2">Belongs to the cytochrome c oxidase subunit 2 family.</text>
</comment>
<evidence type="ECO:0000256" key="6">
    <source>
        <dbReference type="ARBA" id="ARBA00022723"/>
    </source>
</evidence>
<dbReference type="EMBL" id="BAEH01000009">
    <property type="protein sequence ID" value="GAB16672.1"/>
    <property type="molecule type" value="Genomic_DNA"/>
</dbReference>
<keyword evidence="11 16" id="KW-0472">Membrane</keyword>
<name>H0QV21_9ACTN</name>
<dbReference type="GO" id="GO:0016020">
    <property type="term" value="C:membrane"/>
    <property type="evidence" value="ECO:0007669"/>
    <property type="project" value="UniProtKB-SubCell"/>
</dbReference>
<dbReference type="RefSeq" id="WP_007316010.1">
    <property type="nucleotide sequence ID" value="NZ_BAEH01000009.1"/>
</dbReference>
<evidence type="ECO:0000256" key="5">
    <source>
        <dbReference type="ARBA" id="ARBA00022692"/>
    </source>
</evidence>
<evidence type="ECO:0000256" key="12">
    <source>
        <dbReference type="ARBA" id="ARBA00024688"/>
    </source>
</evidence>
<feature type="transmembrane region" description="Helical" evidence="16">
    <location>
        <begin position="66"/>
        <end position="87"/>
    </location>
</feature>
<feature type="domain" description="Cytochrome oxidase subunit II copper A binding" evidence="17">
    <location>
        <begin position="141"/>
        <end position="325"/>
    </location>
</feature>
<accession>H0QV21</accession>
<evidence type="ECO:0000256" key="16">
    <source>
        <dbReference type="SAM" id="Phobius"/>
    </source>
</evidence>
<evidence type="ECO:0000256" key="7">
    <source>
        <dbReference type="ARBA" id="ARBA00022967"/>
    </source>
</evidence>
<reference evidence="18 19" key="1">
    <citation type="submission" date="2011-12" db="EMBL/GenBank/DDBJ databases">
        <title>Whole genome shotgun sequence of Gordonia effusa NBRC 100432.</title>
        <authorList>
            <person name="Yoshida I."/>
            <person name="Takarada H."/>
            <person name="Hosoyama A."/>
            <person name="Tsuchikane K."/>
            <person name="Katsumata H."/>
            <person name="Yamazaki S."/>
            <person name="Fujita N."/>
        </authorList>
    </citation>
    <scope>NUCLEOTIDE SEQUENCE [LARGE SCALE GENOMIC DNA]</scope>
    <source>
        <strain evidence="18 19">NBRC 100432</strain>
    </source>
</reference>
<keyword evidence="4" id="KW-0813">Transport</keyword>
<feature type="region of interest" description="Disordered" evidence="15">
    <location>
        <begin position="352"/>
        <end position="371"/>
    </location>
</feature>
<dbReference type="OrthoDB" id="9781261at2"/>
<dbReference type="EC" id="7.1.1.9" evidence="3"/>
<keyword evidence="6" id="KW-0479">Metal-binding</keyword>
<evidence type="ECO:0000256" key="1">
    <source>
        <dbReference type="ARBA" id="ARBA00004141"/>
    </source>
</evidence>
<protein>
    <recommendedName>
        <fullName evidence="3">cytochrome-c oxidase</fullName>
        <ecNumber evidence="3">7.1.1.9</ecNumber>
    </recommendedName>
    <alternativeName>
        <fullName evidence="13">Cytochrome aa3 subunit 2</fullName>
    </alternativeName>
</protein>
<keyword evidence="8" id="KW-0249">Electron transport</keyword>
<comment type="catalytic activity">
    <reaction evidence="14">
        <text>4 Fe(II)-[cytochrome c] + O2 + 8 H(+)(in) = 4 Fe(III)-[cytochrome c] + 2 H2O + 4 H(+)(out)</text>
        <dbReference type="Rhea" id="RHEA:11436"/>
        <dbReference type="Rhea" id="RHEA-COMP:10350"/>
        <dbReference type="Rhea" id="RHEA-COMP:14399"/>
        <dbReference type="ChEBI" id="CHEBI:15377"/>
        <dbReference type="ChEBI" id="CHEBI:15378"/>
        <dbReference type="ChEBI" id="CHEBI:15379"/>
        <dbReference type="ChEBI" id="CHEBI:29033"/>
        <dbReference type="ChEBI" id="CHEBI:29034"/>
        <dbReference type="EC" id="7.1.1.9"/>
    </reaction>
</comment>
<dbReference type="InterPro" id="IPR045187">
    <property type="entry name" value="CcO_II"/>
</dbReference>
<dbReference type="GO" id="GO:0004129">
    <property type="term" value="F:cytochrome-c oxidase activity"/>
    <property type="evidence" value="ECO:0007669"/>
    <property type="project" value="UniProtKB-EC"/>
</dbReference>
<dbReference type="PANTHER" id="PTHR22888:SF9">
    <property type="entry name" value="CYTOCHROME C OXIDASE SUBUNIT 2"/>
    <property type="match status" value="1"/>
</dbReference>
<feature type="compositionally biased region" description="Polar residues" evidence="15">
    <location>
        <begin position="352"/>
        <end position="363"/>
    </location>
</feature>
<dbReference type="Gene3D" id="1.10.287.90">
    <property type="match status" value="1"/>
</dbReference>
<evidence type="ECO:0000259" key="17">
    <source>
        <dbReference type="PROSITE" id="PS50857"/>
    </source>
</evidence>
<keyword evidence="7" id="KW-1278">Translocase</keyword>
<keyword evidence="9 16" id="KW-1133">Transmembrane helix</keyword>
<dbReference type="InterPro" id="IPR008972">
    <property type="entry name" value="Cupredoxin"/>
</dbReference>
<feature type="transmembrane region" description="Helical" evidence="16">
    <location>
        <begin position="107"/>
        <end position="129"/>
    </location>
</feature>
<keyword evidence="5 16" id="KW-0812">Transmembrane</keyword>
<evidence type="ECO:0000256" key="10">
    <source>
        <dbReference type="ARBA" id="ARBA00023008"/>
    </source>
</evidence>
<organism evidence="18 19">
    <name type="scientific">Gordonia effusa NBRC 100432</name>
    <dbReference type="NCBI Taxonomy" id="1077974"/>
    <lineage>
        <taxon>Bacteria</taxon>
        <taxon>Bacillati</taxon>
        <taxon>Actinomycetota</taxon>
        <taxon>Actinomycetes</taxon>
        <taxon>Mycobacteriales</taxon>
        <taxon>Gordoniaceae</taxon>
        <taxon>Gordonia</taxon>
    </lineage>
</organism>
<dbReference type="Pfam" id="PF00116">
    <property type="entry name" value="COX2"/>
    <property type="match status" value="1"/>
</dbReference>
<dbReference type="Gene3D" id="2.60.40.420">
    <property type="entry name" value="Cupredoxins - blue copper proteins"/>
    <property type="match status" value="1"/>
</dbReference>
<evidence type="ECO:0000256" key="11">
    <source>
        <dbReference type="ARBA" id="ARBA00023136"/>
    </source>
</evidence>
<evidence type="ECO:0000256" key="9">
    <source>
        <dbReference type="ARBA" id="ARBA00022989"/>
    </source>
</evidence>
<evidence type="ECO:0000256" key="15">
    <source>
        <dbReference type="SAM" id="MobiDB-lite"/>
    </source>
</evidence>
<dbReference type="STRING" id="1077974.GOEFS_009_00400"/>
<comment type="subcellular location">
    <subcellularLocation>
        <location evidence="1">Membrane</location>
        <topology evidence="1">Multi-pass membrane protein</topology>
    </subcellularLocation>
</comment>
<evidence type="ECO:0000256" key="2">
    <source>
        <dbReference type="ARBA" id="ARBA00007866"/>
    </source>
</evidence>
<dbReference type="SUPFAM" id="SSF49503">
    <property type="entry name" value="Cupredoxins"/>
    <property type="match status" value="1"/>
</dbReference>
<proteinExistence type="inferred from homology"/>
<dbReference type="PANTHER" id="PTHR22888">
    <property type="entry name" value="CYTOCHROME C OXIDASE, SUBUNIT II"/>
    <property type="match status" value="1"/>
</dbReference>
<evidence type="ECO:0000256" key="14">
    <source>
        <dbReference type="ARBA" id="ARBA00047816"/>
    </source>
</evidence>
<dbReference type="Proteomes" id="UP000035034">
    <property type="component" value="Unassembled WGS sequence"/>
</dbReference>
<dbReference type="AlphaFoldDB" id="H0QV21"/>
<comment type="caution">
    <text evidence="18">The sequence shown here is derived from an EMBL/GenBank/DDBJ whole genome shotgun (WGS) entry which is preliminary data.</text>
</comment>
<evidence type="ECO:0000313" key="18">
    <source>
        <dbReference type="EMBL" id="GAB16672.1"/>
    </source>
</evidence>
<dbReference type="InterPro" id="IPR036257">
    <property type="entry name" value="Cyt_c_oxidase_su2_TM_sf"/>
</dbReference>
<evidence type="ECO:0000256" key="3">
    <source>
        <dbReference type="ARBA" id="ARBA00012949"/>
    </source>
</evidence>
<dbReference type="eggNOG" id="COG1622">
    <property type="taxonomic scope" value="Bacteria"/>
</dbReference>
<evidence type="ECO:0000256" key="4">
    <source>
        <dbReference type="ARBA" id="ARBA00022448"/>
    </source>
</evidence>
<gene>
    <name evidence="18" type="primary">ctaC</name>
    <name evidence="18" type="ORF">GOEFS_009_00400</name>
</gene>
<dbReference type="InterPro" id="IPR001505">
    <property type="entry name" value="Copper_CuA"/>
</dbReference>